<feature type="chain" id="PRO_5041400239" evidence="3">
    <location>
        <begin position="21"/>
        <end position="393"/>
    </location>
</feature>
<evidence type="ECO:0000259" key="4">
    <source>
        <dbReference type="Pfam" id="PF13458"/>
    </source>
</evidence>
<evidence type="ECO:0000313" key="6">
    <source>
        <dbReference type="Proteomes" id="UP001161276"/>
    </source>
</evidence>
<evidence type="ECO:0000313" key="5">
    <source>
        <dbReference type="EMBL" id="MDH2054030.1"/>
    </source>
</evidence>
<protein>
    <submittedName>
        <fullName evidence="5">ABC transporter substrate-binding protein</fullName>
    </submittedName>
</protein>
<dbReference type="Gene3D" id="3.40.50.2300">
    <property type="match status" value="2"/>
</dbReference>
<feature type="domain" description="Leucine-binding protein" evidence="4">
    <location>
        <begin position="29"/>
        <end position="367"/>
    </location>
</feature>
<proteinExistence type="inferred from homology"/>
<sequence>MQAIPSGLAALAAAAALAVAAPQSARADIRIGFTGVLSGPQAALGQDQYDGLMLGIEQLGGSLGGQKAVVIREDDQLKPDVGAQVVQKFIEKDKVDVIVGLGFSNVLMAELRRIKESGVVALSTNAGPAPIAGRMCLPNLFVLGWQNDSMSEAMGKYVKDQGYKRAYLMSANYQAGKDKLAGFKRFYGAAPSDEVYTQLGQLDYSAEISRMQSAGPDALFAFYTGGVGVNFVRQLRQAGLMEKLPFFSESLIDSNTLTALKEQAVGAIYGTPWATTLDNPQNRKFVESFKAKYGRLPSEYAVGGYDAAYLLDAAVRAQGGKVGDSKSLATAVKAAGATFPSVRGTFRFNTNNMPVQNLYAYQVVKEGEGVGVKQLATVLKDHQDAYVADCPLK</sequence>
<dbReference type="RefSeq" id="WP_280029401.1">
    <property type="nucleotide sequence ID" value="NZ_JAOCKG010000017.1"/>
</dbReference>
<dbReference type="InterPro" id="IPR028082">
    <property type="entry name" value="Peripla_BP_I"/>
</dbReference>
<name>A0AA42WF47_9BURK</name>
<accession>A0AA42WF47</accession>
<dbReference type="CDD" id="cd06359">
    <property type="entry name" value="PBP1_Nba-like"/>
    <property type="match status" value="1"/>
</dbReference>
<comment type="similarity">
    <text evidence="1">Belongs to the leucine-binding protein family.</text>
</comment>
<dbReference type="InterPro" id="IPR028081">
    <property type="entry name" value="Leu-bd"/>
</dbReference>
<dbReference type="PANTHER" id="PTHR30483:SF6">
    <property type="entry name" value="PERIPLASMIC BINDING PROTEIN OF ABC TRANSPORTER FOR NATURAL AMINO ACIDS"/>
    <property type="match status" value="1"/>
</dbReference>
<comment type="caution">
    <text evidence="5">The sequence shown here is derived from an EMBL/GenBank/DDBJ whole genome shotgun (WGS) entry which is preliminary data.</text>
</comment>
<dbReference type="AlphaFoldDB" id="A0AA42WF47"/>
<dbReference type="SUPFAM" id="SSF53822">
    <property type="entry name" value="Periplasmic binding protein-like I"/>
    <property type="match status" value="1"/>
</dbReference>
<reference evidence="5" key="1">
    <citation type="submission" date="2022-09" db="EMBL/GenBank/DDBJ databases">
        <title>Intensive care unit water sources are persistently colonized with multi-drug resistant bacteria and are the site of extensive horizontal gene transfer of antibiotic resistance genes.</title>
        <authorList>
            <person name="Diorio-Toth L."/>
        </authorList>
    </citation>
    <scope>NUCLEOTIDE SEQUENCE</scope>
    <source>
        <strain evidence="5">GD03676</strain>
    </source>
</reference>
<evidence type="ECO:0000256" key="1">
    <source>
        <dbReference type="ARBA" id="ARBA00010062"/>
    </source>
</evidence>
<dbReference type="PANTHER" id="PTHR30483">
    <property type="entry name" value="LEUCINE-SPECIFIC-BINDING PROTEIN"/>
    <property type="match status" value="1"/>
</dbReference>
<dbReference type="InterPro" id="IPR051010">
    <property type="entry name" value="BCAA_transport"/>
</dbReference>
<dbReference type="Proteomes" id="UP001161276">
    <property type="component" value="Unassembled WGS sequence"/>
</dbReference>
<feature type="signal peptide" evidence="3">
    <location>
        <begin position="1"/>
        <end position="20"/>
    </location>
</feature>
<dbReference type="EMBL" id="JAOCKG010000017">
    <property type="protein sequence ID" value="MDH2054030.1"/>
    <property type="molecule type" value="Genomic_DNA"/>
</dbReference>
<gene>
    <name evidence="5" type="ORF">N5K24_26765</name>
</gene>
<evidence type="ECO:0000256" key="3">
    <source>
        <dbReference type="SAM" id="SignalP"/>
    </source>
</evidence>
<organism evidence="5 6">
    <name type="scientific">Achromobacter marplatensis</name>
    <dbReference type="NCBI Taxonomy" id="470868"/>
    <lineage>
        <taxon>Bacteria</taxon>
        <taxon>Pseudomonadati</taxon>
        <taxon>Pseudomonadota</taxon>
        <taxon>Betaproteobacteria</taxon>
        <taxon>Burkholderiales</taxon>
        <taxon>Alcaligenaceae</taxon>
        <taxon>Achromobacter</taxon>
    </lineage>
</organism>
<keyword evidence="2 3" id="KW-0732">Signal</keyword>
<dbReference type="Pfam" id="PF13458">
    <property type="entry name" value="Peripla_BP_6"/>
    <property type="match status" value="1"/>
</dbReference>
<evidence type="ECO:0000256" key="2">
    <source>
        <dbReference type="ARBA" id="ARBA00022729"/>
    </source>
</evidence>